<keyword evidence="1" id="KW-1133">Transmembrane helix</keyword>
<evidence type="ECO:0000256" key="1">
    <source>
        <dbReference type="SAM" id="Phobius"/>
    </source>
</evidence>
<feature type="transmembrane region" description="Helical" evidence="1">
    <location>
        <begin position="150"/>
        <end position="173"/>
    </location>
</feature>
<gene>
    <name evidence="2" type="ORF">F0P94_12365</name>
</gene>
<protein>
    <submittedName>
        <fullName evidence="2">Uncharacterized protein</fullName>
    </submittedName>
</protein>
<organism evidence="2 3">
    <name type="scientific">Adhaeribacter soli</name>
    <dbReference type="NCBI Taxonomy" id="2607655"/>
    <lineage>
        <taxon>Bacteria</taxon>
        <taxon>Pseudomonadati</taxon>
        <taxon>Bacteroidota</taxon>
        <taxon>Cytophagia</taxon>
        <taxon>Cytophagales</taxon>
        <taxon>Hymenobacteraceae</taxon>
        <taxon>Adhaeribacter</taxon>
    </lineage>
</organism>
<dbReference type="Proteomes" id="UP000326570">
    <property type="component" value="Unassembled WGS sequence"/>
</dbReference>
<name>A0A5N1IRJ3_9BACT</name>
<feature type="transmembrane region" description="Helical" evidence="1">
    <location>
        <begin position="211"/>
        <end position="230"/>
    </location>
</feature>
<feature type="transmembrane region" description="Helical" evidence="1">
    <location>
        <begin position="81"/>
        <end position="106"/>
    </location>
</feature>
<feature type="transmembrane region" description="Helical" evidence="1">
    <location>
        <begin position="267"/>
        <end position="293"/>
    </location>
</feature>
<accession>A0A5N1IRJ3</accession>
<keyword evidence="1" id="KW-0472">Membrane</keyword>
<feature type="transmembrane region" description="Helical" evidence="1">
    <location>
        <begin position="12"/>
        <end position="31"/>
    </location>
</feature>
<proteinExistence type="predicted"/>
<evidence type="ECO:0000313" key="3">
    <source>
        <dbReference type="Proteomes" id="UP000326570"/>
    </source>
</evidence>
<sequence length="306" mass="35352">MRLIQLRREAQTLGWIHKLLFLVLLLVFMAVSHNVSQKAPACWAVPGALWVSAVMAQLFRPDKDFVFLHIRKPAQEIFLEYAAFSLPFILPILFSPNWYCFPVYFIGLWPISFLRKSFPSQARFVFLGRLFPPTAFEWISGFRQASPVFVIGYLTAIAFCWVKALPLFLLWLLNLLFVSFYQECEPLNLLRAFADTPEELLRKKLLLHGKILLWLNVPVLALQAVFHPVIGLAGIIFLLLQLITLAFTIFLKYATYRPNMVVKSNTLLISLSQMGVIFPFLLPLPLVMCFRYYKRAKLNLIHFLPA</sequence>
<evidence type="ECO:0000313" key="2">
    <source>
        <dbReference type="EMBL" id="KAA9332785.1"/>
    </source>
</evidence>
<dbReference type="EMBL" id="VTWT01000006">
    <property type="protein sequence ID" value="KAA9332785.1"/>
    <property type="molecule type" value="Genomic_DNA"/>
</dbReference>
<feature type="transmembrane region" description="Helical" evidence="1">
    <location>
        <begin position="236"/>
        <end position="255"/>
    </location>
</feature>
<keyword evidence="1" id="KW-0812">Transmembrane</keyword>
<dbReference type="AlphaFoldDB" id="A0A5N1IRJ3"/>
<keyword evidence="3" id="KW-1185">Reference proteome</keyword>
<dbReference type="RefSeq" id="WP_150904198.1">
    <property type="nucleotide sequence ID" value="NZ_VTWT01000006.1"/>
</dbReference>
<comment type="caution">
    <text evidence="2">The sequence shown here is derived from an EMBL/GenBank/DDBJ whole genome shotgun (WGS) entry which is preliminary data.</text>
</comment>
<reference evidence="2 3" key="1">
    <citation type="submission" date="2019-09" db="EMBL/GenBank/DDBJ databases">
        <title>Genome sequence of Adhaeribacter sp. M2.</title>
        <authorList>
            <person name="Srinivasan S."/>
        </authorList>
    </citation>
    <scope>NUCLEOTIDE SEQUENCE [LARGE SCALE GENOMIC DNA]</scope>
    <source>
        <strain evidence="2 3">M2</strain>
    </source>
</reference>